<dbReference type="InterPro" id="IPR053925">
    <property type="entry name" value="RecX_HTH_3rd"/>
</dbReference>
<dbReference type="Pfam" id="PF02631">
    <property type="entry name" value="RecX_HTH2"/>
    <property type="match status" value="1"/>
</dbReference>
<dbReference type="InterPro" id="IPR053924">
    <property type="entry name" value="RecX_HTH_2nd"/>
</dbReference>
<evidence type="ECO:0000256" key="4">
    <source>
        <dbReference type="ARBA" id="ARBA00022490"/>
    </source>
</evidence>
<comment type="similarity">
    <text evidence="2 5">Belongs to the RecX family.</text>
</comment>
<organism evidence="8 9">
    <name type="scientific">Candidatus Dojkabacteria bacterium</name>
    <dbReference type="NCBI Taxonomy" id="2099670"/>
    <lineage>
        <taxon>Bacteria</taxon>
        <taxon>Candidatus Dojkabacteria</taxon>
    </lineage>
</organism>
<evidence type="ECO:0000256" key="5">
    <source>
        <dbReference type="HAMAP-Rule" id="MF_01114"/>
    </source>
</evidence>
<proteinExistence type="inferred from homology"/>
<evidence type="ECO:0000256" key="2">
    <source>
        <dbReference type="ARBA" id="ARBA00009695"/>
    </source>
</evidence>
<dbReference type="PANTHER" id="PTHR33602">
    <property type="entry name" value="REGULATORY PROTEIN RECX FAMILY PROTEIN"/>
    <property type="match status" value="1"/>
</dbReference>
<dbReference type="EMBL" id="JAAZAL010000105">
    <property type="protein sequence ID" value="NLE31189.1"/>
    <property type="molecule type" value="Genomic_DNA"/>
</dbReference>
<dbReference type="Proteomes" id="UP000554004">
    <property type="component" value="Unassembled WGS sequence"/>
</dbReference>
<dbReference type="GO" id="GO:0006282">
    <property type="term" value="P:regulation of DNA repair"/>
    <property type="evidence" value="ECO:0007669"/>
    <property type="project" value="UniProtKB-UniRule"/>
</dbReference>
<name>A0A847ETP8_9BACT</name>
<feature type="domain" description="RecX third three-helical" evidence="7">
    <location>
        <begin position="168"/>
        <end position="210"/>
    </location>
</feature>
<dbReference type="InterPro" id="IPR003783">
    <property type="entry name" value="Regulatory_RecX"/>
</dbReference>
<evidence type="ECO:0000313" key="9">
    <source>
        <dbReference type="Proteomes" id="UP000554004"/>
    </source>
</evidence>
<evidence type="ECO:0000259" key="6">
    <source>
        <dbReference type="Pfam" id="PF02631"/>
    </source>
</evidence>
<dbReference type="InterPro" id="IPR036388">
    <property type="entry name" value="WH-like_DNA-bd_sf"/>
</dbReference>
<evidence type="ECO:0000256" key="1">
    <source>
        <dbReference type="ARBA" id="ARBA00004496"/>
    </source>
</evidence>
<comment type="function">
    <text evidence="5">Modulates RecA activity.</text>
</comment>
<gene>
    <name evidence="5" type="primary">recX</name>
    <name evidence="8" type="ORF">GX618_02860</name>
</gene>
<evidence type="ECO:0000313" key="8">
    <source>
        <dbReference type="EMBL" id="NLE31189.1"/>
    </source>
</evidence>
<accession>A0A847ETP8</accession>
<dbReference type="AlphaFoldDB" id="A0A847ETP8"/>
<sequence>MRVTKIEYQKKDPNRVNLYIDEQFFCGISLDTLASENLYEGLDIEQEVIDRILERDLKSRFLIRVTEYLSRSPKTEFQVFKYLKELKYKKRGNWFKEDVDIDWEKLFNEIVNKLKEYKYIDDREFAKSFVSSRLRNKPRGKSVLISELISKGVSKDIAQEVCNENITDELDLIRKTFEKKYRNQTFDINNQKMIAYLFRKGFSWDLIEQFSQYEPEE</sequence>
<dbReference type="Pfam" id="PF21981">
    <property type="entry name" value="RecX_HTH3"/>
    <property type="match status" value="1"/>
</dbReference>
<protein>
    <recommendedName>
        <fullName evidence="3 5">Regulatory protein RecX</fullName>
    </recommendedName>
</protein>
<feature type="domain" description="RecX second three-helical" evidence="6">
    <location>
        <begin position="121"/>
        <end position="161"/>
    </location>
</feature>
<dbReference type="GO" id="GO:0005737">
    <property type="term" value="C:cytoplasm"/>
    <property type="evidence" value="ECO:0007669"/>
    <property type="project" value="UniProtKB-SubCell"/>
</dbReference>
<evidence type="ECO:0000259" key="7">
    <source>
        <dbReference type="Pfam" id="PF21981"/>
    </source>
</evidence>
<reference evidence="8 9" key="1">
    <citation type="journal article" date="2020" name="Biotechnol. Biofuels">
        <title>New insights from the biogas microbiome by comprehensive genome-resolved metagenomics of nearly 1600 species originating from multiple anaerobic digesters.</title>
        <authorList>
            <person name="Campanaro S."/>
            <person name="Treu L."/>
            <person name="Rodriguez-R L.M."/>
            <person name="Kovalovszki A."/>
            <person name="Ziels R.M."/>
            <person name="Maus I."/>
            <person name="Zhu X."/>
            <person name="Kougias P.G."/>
            <person name="Basile A."/>
            <person name="Luo G."/>
            <person name="Schluter A."/>
            <person name="Konstantinidis K.T."/>
            <person name="Angelidaki I."/>
        </authorList>
    </citation>
    <scope>NUCLEOTIDE SEQUENCE [LARGE SCALE GENOMIC DNA]</scope>
    <source>
        <strain evidence="8">AS06rmzACSIP_421</strain>
    </source>
</reference>
<evidence type="ECO:0000256" key="3">
    <source>
        <dbReference type="ARBA" id="ARBA00018111"/>
    </source>
</evidence>
<comment type="caution">
    <text evidence="8">The sequence shown here is derived from an EMBL/GenBank/DDBJ whole genome shotgun (WGS) entry which is preliminary data.</text>
</comment>
<dbReference type="HAMAP" id="MF_01114">
    <property type="entry name" value="RecX"/>
    <property type="match status" value="1"/>
</dbReference>
<dbReference type="Gene3D" id="1.10.10.10">
    <property type="entry name" value="Winged helix-like DNA-binding domain superfamily/Winged helix DNA-binding domain"/>
    <property type="match status" value="3"/>
</dbReference>
<comment type="subcellular location">
    <subcellularLocation>
        <location evidence="1 5">Cytoplasm</location>
    </subcellularLocation>
</comment>
<keyword evidence="4 5" id="KW-0963">Cytoplasm</keyword>
<dbReference type="PANTHER" id="PTHR33602:SF1">
    <property type="entry name" value="REGULATORY PROTEIN RECX FAMILY PROTEIN"/>
    <property type="match status" value="1"/>
</dbReference>